<reference evidence="1 2" key="1">
    <citation type="submission" date="2020-03" db="EMBL/GenBank/DDBJ databases">
        <title>Genomic Encyclopedia of Type Strains, Phase IV (KMG-IV): sequencing the most valuable type-strain genomes for metagenomic binning, comparative biology and taxonomic classification.</title>
        <authorList>
            <person name="Goeker M."/>
        </authorList>
    </citation>
    <scope>NUCLEOTIDE SEQUENCE [LARGE SCALE GENOMIC DNA]</scope>
    <source>
        <strain evidence="1 2">DSM 27651</strain>
    </source>
</reference>
<dbReference type="RefSeq" id="WP_167953560.1">
    <property type="nucleotide sequence ID" value="NZ_JAATJE010000001.1"/>
</dbReference>
<gene>
    <name evidence="1" type="ORF">GGR88_001069</name>
</gene>
<evidence type="ECO:0000313" key="1">
    <source>
        <dbReference type="EMBL" id="NJC33595.1"/>
    </source>
</evidence>
<proteinExistence type="predicted"/>
<dbReference type="Proteomes" id="UP000734218">
    <property type="component" value="Unassembled WGS sequence"/>
</dbReference>
<keyword evidence="2" id="KW-1185">Reference proteome</keyword>
<sequence length="138" mass="15123">MHESLAFTPVPVRARHDGWTPDRQRAFIDRLGELGLVAAAARAVGMAPKSAYRLRDRPDAASFAAAWDAALEEGGRRALDTAIHRALHGTATPVFYRGRQIGERRRYNDGLLIAAIRRLDRTAPSAPFGSSTYPDDAL</sequence>
<accession>A0ABX0XK37</accession>
<protein>
    <submittedName>
        <fullName evidence="1">Uncharacterized protein</fullName>
    </submittedName>
</protein>
<name>A0ABX0XK37_9SPHN</name>
<organism evidence="1 2">
    <name type="scientific">Sphingomonas jejuensis</name>
    <dbReference type="NCBI Taxonomy" id="904715"/>
    <lineage>
        <taxon>Bacteria</taxon>
        <taxon>Pseudomonadati</taxon>
        <taxon>Pseudomonadota</taxon>
        <taxon>Alphaproteobacteria</taxon>
        <taxon>Sphingomonadales</taxon>
        <taxon>Sphingomonadaceae</taxon>
        <taxon>Sphingomonas</taxon>
    </lineage>
</organism>
<evidence type="ECO:0000313" key="2">
    <source>
        <dbReference type="Proteomes" id="UP000734218"/>
    </source>
</evidence>
<comment type="caution">
    <text evidence="1">The sequence shown here is derived from an EMBL/GenBank/DDBJ whole genome shotgun (WGS) entry which is preliminary data.</text>
</comment>
<dbReference type="EMBL" id="JAATJE010000001">
    <property type="protein sequence ID" value="NJC33595.1"/>
    <property type="molecule type" value="Genomic_DNA"/>
</dbReference>